<protein>
    <recommendedName>
        <fullName evidence="3">PPM-type phosphatase domain-containing protein</fullName>
    </recommendedName>
</protein>
<organism evidence="1 2">
    <name type="scientific">Oncorhynchus mykiss</name>
    <name type="common">Rainbow trout</name>
    <name type="synonym">Salmo gairdneri</name>
    <dbReference type="NCBI Taxonomy" id="8022"/>
    <lineage>
        <taxon>Eukaryota</taxon>
        <taxon>Metazoa</taxon>
        <taxon>Chordata</taxon>
        <taxon>Craniata</taxon>
        <taxon>Vertebrata</taxon>
        <taxon>Euteleostomi</taxon>
        <taxon>Actinopterygii</taxon>
        <taxon>Neopterygii</taxon>
        <taxon>Teleostei</taxon>
        <taxon>Protacanthopterygii</taxon>
        <taxon>Salmoniformes</taxon>
        <taxon>Salmonidae</taxon>
        <taxon>Salmoninae</taxon>
        <taxon>Oncorhynchus</taxon>
    </lineage>
</organism>
<reference evidence="1" key="1">
    <citation type="journal article" date="2014" name="Nat. Commun.">
        <title>The rainbow trout genome provides novel insights into evolution after whole-genome duplication in vertebrates.</title>
        <authorList>
            <person name="Berthelot C."/>
            <person name="Brunet F."/>
            <person name="Chalopin D."/>
            <person name="Juanchich A."/>
            <person name="Bernard M."/>
            <person name="Noel B."/>
            <person name="Bento P."/>
            <person name="Da Silva C."/>
            <person name="Labadie K."/>
            <person name="Alberti A."/>
            <person name="Aury J.M."/>
            <person name="Louis A."/>
            <person name="Dehais P."/>
            <person name="Bardou P."/>
            <person name="Montfort J."/>
            <person name="Klopp C."/>
            <person name="Cabau C."/>
            <person name="Gaspin C."/>
            <person name="Thorgaard G.H."/>
            <person name="Boussaha M."/>
            <person name="Quillet E."/>
            <person name="Guyomard R."/>
            <person name="Galiana D."/>
            <person name="Bobe J."/>
            <person name="Volff J.N."/>
            <person name="Genet C."/>
            <person name="Wincker P."/>
            <person name="Jaillon O."/>
            <person name="Roest Crollius H."/>
            <person name="Guiguen Y."/>
        </authorList>
    </citation>
    <scope>NUCLEOTIDE SEQUENCE [LARGE SCALE GENOMIC DNA]</scope>
</reference>
<dbReference type="EMBL" id="FR962399">
    <property type="protein sequence ID" value="CDR00903.1"/>
    <property type="molecule type" value="Genomic_DNA"/>
</dbReference>
<dbReference type="AlphaFoldDB" id="A0A060Z9Z7"/>
<dbReference type="STRING" id="8022.A0A060Z9Z7"/>
<reference evidence="1" key="2">
    <citation type="submission" date="2014-03" db="EMBL/GenBank/DDBJ databases">
        <authorList>
            <person name="Genoscope - CEA"/>
        </authorList>
    </citation>
    <scope>NUCLEOTIDE SEQUENCE</scope>
</reference>
<proteinExistence type="predicted"/>
<evidence type="ECO:0000313" key="1">
    <source>
        <dbReference type="EMBL" id="CDR00903.1"/>
    </source>
</evidence>
<dbReference type="Proteomes" id="UP000193380">
    <property type="component" value="Unassembled WGS sequence"/>
</dbReference>
<name>A0A060Z9Z7_ONCMY</name>
<sequence length="171" mass="19056">MTAGDSLGSSTLWNHGYSEMSGQRNKLCVSVLAVDRFGDSVEAAYGVFDGDRNEEVPRLLQCTMGDVLSEELLHSNVDSVYMSNTFLTSHSWINTPNNLPDRSRRPHGPKAHYCLVFNIPKIRLGGTKMQFQNVGGHVPLCPNESCARAMNYCCLLGKTSLQLYYPVFIYI</sequence>
<dbReference type="PaxDb" id="8022-A0A060Z9Z7"/>
<evidence type="ECO:0000313" key="2">
    <source>
        <dbReference type="Proteomes" id="UP000193380"/>
    </source>
</evidence>
<evidence type="ECO:0008006" key="3">
    <source>
        <dbReference type="Google" id="ProtNLM"/>
    </source>
</evidence>
<accession>A0A060Z9Z7</accession>
<gene>
    <name evidence="1" type="ORF">GSONMT00011846001</name>
</gene>